<dbReference type="KEGG" id="msl:Msil_3511"/>
<dbReference type="OrthoDB" id="511546at2"/>
<reference evidence="3 4" key="1">
    <citation type="journal article" date="2010" name="J. Bacteriol.">
        <title>Complete genome sequence of the aerobic facultative methanotroph Methylocella silvestris BL2.</title>
        <authorList>
            <person name="Chen Y."/>
            <person name="Crombie A."/>
            <person name="Rahman M.T."/>
            <person name="Dedysh S.N."/>
            <person name="Liesack W."/>
            <person name="Stott M.B."/>
            <person name="Alam M."/>
            <person name="Theisen A.R."/>
            <person name="Murrell J.C."/>
            <person name="Dunfield P.F."/>
        </authorList>
    </citation>
    <scope>NUCLEOTIDE SEQUENCE [LARGE SCALE GENOMIC DNA]</scope>
    <source>
        <strain evidence="4">DSM 15510 / CIP 108128 / LMG 27833 / NCIMB 13906 / BL2</strain>
    </source>
</reference>
<name>B8ETP8_METSB</name>
<dbReference type="InterPro" id="IPR038142">
    <property type="entry name" value="Cytochrome_P460_sp"/>
</dbReference>
<feature type="domain" description="Cytochrome P460" evidence="2">
    <location>
        <begin position="57"/>
        <end position="184"/>
    </location>
</feature>
<protein>
    <submittedName>
        <fullName evidence="3">Putative cytochrome P460</fullName>
    </submittedName>
</protein>
<organism evidence="3 4">
    <name type="scientific">Methylocella silvestris (strain DSM 15510 / CIP 108128 / LMG 27833 / NCIMB 13906 / BL2)</name>
    <dbReference type="NCBI Taxonomy" id="395965"/>
    <lineage>
        <taxon>Bacteria</taxon>
        <taxon>Pseudomonadati</taxon>
        <taxon>Pseudomonadota</taxon>
        <taxon>Alphaproteobacteria</taxon>
        <taxon>Hyphomicrobiales</taxon>
        <taxon>Beijerinckiaceae</taxon>
        <taxon>Methylocella</taxon>
    </lineage>
</organism>
<dbReference type="EMBL" id="CP001280">
    <property type="protein sequence ID" value="ACK52400.1"/>
    <property type="molecule type" value="Genomic_DNA"/>
</dbReference>
<dbReference type="STRING" id="395965.Msil_3511"/>
<accession>B8ETP8</accession>
<evidence type="ECO:0000313" key="4">
    <source>
        <dbReference type="Proteomes" id="UP000002257"/>
    </source>
</evidence>
<keyword evidence="4" id="KW-1185">Reference proteome</keyword>
<dbReference type="HOGENOM" id="CLU_106310_2_0_5"/>
<dbReference type="eggNOG" id="ENOG50305AP">
    <property type="taxonomic scope" value="Bacteria"/>
</dbReference>
<evidence type="ECO:0000259" key="2">
    <source>
        <dbReference type="Pfam" id="PF16694"/>
    </source>
</evidence>
<dbReference type="CDD" id="cd20753">
    <property type="entry name" value="cyt_P460_Mc-like"/>
    <property type="match status" value="1"/>
</dbReference>
<dbReference type="Gene3D" id="3.50.70.20">
    <property type="entry name" value="Cytochrome P460"/>
    <property type="match status" value="1"/>
</dbReference>
<dbReference type="Pfam" id="PF16694">
    <property type="entry name" value="Cytochrome_P460"/>
    <property type="match status" value="1"/>
</dbReference>
<dbReference type="AlphaFoldDB" id="B8ETP8"/>
<proteinExistence type="predicted"/>
<dbReference type="Proteomes" id="UP000002257">
    <property type="component" value="Chromosome"/>
</dbReference>
<keyword evidence="1" id="KW-0732">Signal</keyword>
<evidence type="ECO:0000256" key="1">
    <source>
        <dbReference type="SAM" id="SignalP"/>
    </source>
</evidence>
<sequence>MRQKSSFRAQRSVLTASAAICAAIAALVANLGGGAVAAQDKYSLAVPDGLAFSEFRGFEDWATVAVSQSGDLIEAILANPVMIEAYRAGAPENGQPFPDGSKLAKIHWNAKKSEEAPSPTIVPGALHDVDFMVRDSKRFPDIGGWGYAQFDSDPASGSFTPVGSGADCGFACHTIVKAKDYVFTAYGKR</sequence>
<feature type="signal peptide" evidence="1">
    <location>
        <begin position="1"/>
        <end position="37"/>
    </location>
</feature>
<gene>
    <name evidence="3" type="ordered locus">Msil_3511</name>
</gene>
<dbReference type="InterPro" id="IPR032033">
    <property type="entry name" value="Cytochrome_P460"/>
</dbReference>
<evidence type="ECO:0000313" key="3">
    <source>
        <dbReference type="EMBL" id="ACK52400.1"/>
    </source>
</evidence>
<feature type="chain" id="PRO_5002871891" evidence="1">
    <location>
        <begin position="38"/>
        <end position="189"/>
    </location>
</feature>
<dbReference type="RefSeq" id="WP_012592469.1">
    <property type="nucleotide sequence ID" value="NC_011666.1"/>
</dbReference>